<evidence type="ECO:0000256" key="2">
    <source>
        <dbReference type="ARBA" id="ARBA00004418"/>
    </source>
</evidence>
<feature type="domain" description="Cytochrome oxidase subunit II copper A binding" evidence="11">
    <location>
        <begin position="132"/>
        <end position="243"/>
    </location>
</feature>
<dbReference type="InterPro" id="IPR008972">
    <property type="entry name" value="Cupredoxin"/>
</dbReference>
<name>A0A940YH92_9BURK</name>
<dbReference type="GO" id="GO:0016020">
    <property type="term" value="C:membrane"/>
    <property type="evidence" value="ECO:0007669"/>
    <property type="project" value="UniProtKB-SubCell"/>
</dbReference>
<dbReference type="GO" id="GO:0042773">
    <property type="term" value="P:ATP synthesis coupled electron transport"/>
    <property type="evidence" value="ECO:0007669"/>
    <property type="project" value="TreeGrafter"/>
</dbReference>
<dbReference type="InterPro" id="IPR002429">
    <property type="entry name" value="CcO_II-like_C"/>
</dbReference>
<evidence type="ECO:0000256" key="6">
    <source>
        <dbReference type="ARBA" id="ARBA00022982"/>
    </source>
</evidence>
<dbReference type="Pfam" id="PF00116">
    <property type="entry name" value="COX2"/>
    <property type="match status" value="1"/>
</dbReference>
<dbReference type="PANTHER" id="PTHR22888:SF9">
    <property type="entry name" value="CYTOCHROME C OXIDASE SUBUNIT 2"/>
    <property type="match status" value="1"/>
</dbReference>
<feature type="transmembrane region" description="Helical" evidence="10">
    <location>
        <begin position="89"/>
        <end position="110"/>
    </location>
</feature>
<keyword evidence="13" id="KW-1185">Reference proteome</keyword>
<dbReference type="Gene3D" id="1.10.287.90">
    <property type="match status" value="1"/>
</dbReference>
<keyword evidence="8 10" id="KW-0472">Membrane</keyword>
<comment type="similarity">
    <text evidence="3">Belongs to the cytochrome c oxidase subunit 2 family.</text>
</comment>
<proteinExistence type="inferred from homology"/>
<dbReference type="SUPFAM" id="SSF49503">
    <property type="entry name" value="Cupredoxins"/>
    <property type="match status" value="1"/>
</dbReference>
<evidence type="ECO:0000256" key="7">
    <source>
        <dbReference type="ARBA" id="ARBA00022989"/>
    </source>
</evidence>
<evidence type="ECO:0000256" key="9">
    <source>
        <dbReference type="ARBA" id="ARBA00047816"/>
    </source>
</evidence>
<dbReference type="PANTHER" id="PTHR22888">
    <property type="entry name" value="CYTOCHROME C OXIDASE, SUBUNIT II"/>
    <property type="match status" value="1"/>
</dbReference>
<evidence type="ECO:0000256" key="3">
    <source>
        <dbReference type="ARBA" id="ARBA00007866"/>
    </source>
</evidence>
<sequence length="255" mass="28340">MHIETHQPSRRLALRPLLLAAGGLLMTLPALAYEAKTAAPGVINDPAAGYDKLWHEVLIDITVIGVAFALVMAWFLIKYRQKKAGDVGSAPKLSSAAMVGWAVIPIFVFLSDDLFLAANGWKLWNDYRDVPADRLEVKLESGMYSWDYTYPNGVQAQNILRVPAGKPVMLRMTSRDTLHSHFIPDFRVKEDSMPGRITYLWFYPKAPGEHVVTCAEYCGVMHGYMAGKIVVLPEAEYKAWMDAEAAKLSATNKPA</sequence>
<evidence type="ECO:0000259" key="11">
    <source>
        <dbReference type="PROSITE" id="PS50857"/>
    </source>
</evidence>
<comment type="subcellular location">
    <subcellularLocation>
        <location evidence="1">Membrane</location>
        <topology evidence="1">Multi-pass membrane protein</topology>
    </subcellularLocation>
    <subcellularLocation>
        <location evidence="2">Periplasm</location>
    </subcellularLocation>
</comment>
<evidence type="ECO:0000313" key="13">
    <source>
        <dbReference type="Proteomes" id="UP000678374"/>
    </source>
</evidence>
<evidence type="ECO:0000256" key="10">
    <source>
        <dbReference type="SAM" id="Phobius"/>
    </source>
</evidence>
<gene>
    <name evidence="12" type="ORF">KAK06_14685</name>
</gene>
<dbReference type="Proteomes" id="UP000678374">
    <property type="component" value="Unassembled WGS sequence"/>
</dbReference>
<feature type="transmembrane region" description="Helical" evidence="10">
    <location>
        <begin position="53"/>
        <end position="77"/>
    </location>
</feature>
<keyword evidence="6" id="KW-0249">Electron transport</keyword>
<dbReference type="GO" id="GO:0042597">
    <property type="term" value="C:periplasmic space"/>
    <property type="evidence" value="ECO:0007669"/>
    <property type="project" value="UniProtKB-SubCell"/>
</dbReference>
<dbReference type="InterPro" id="IPR045187">
    <property type="entry name" value="CcO_II"/>
</dbReference>
<dbReference type="GO" id="GO:0005507">
    <property type="term" value="F:copper ion binding"/>
    <property type="evidence" value="ECO:0007669"/>
    <property type="project" value="InterPro"/>
</dbReference>
<accession>A0A940YH92</accession>
<feature type="transmembrane region" description="Helical" evidence="10">
    <location>
        <begin position="12"/>
        <end position="33"/>
    </location>
</feature>
<evidence type="ECO:0000256" key="4">
    <source>
        <dbReference type="ARBA" id="ARBA00022448"/>
    </source>
</evidence>
<evidence type="ECO:0000313" key="12">
    <source>
        <dbReference type="EMBL" id="MBQ0960198.1"/>
    </source>
</evidence>
<evidence type="ECO:0000256" key="1">
    <source>
        <dbReference type="ARBA" id="ARBA00004141"/>
    </source>
</evidence>
<keyword evidence="7 10" id="KW-1133">Transmembrane helix</keyword>
<dbReference type="AlphaFoldDB" id="A0A940YH92"/>
<dbReference type="PROSITE" id="PS50857">
    <property type="entry name" value="COX2_CUA"/>
    <property type="match status" value="1"/>
</dbReference>
<protein>
    <submittedName>
        <fullName evidence="12">Cytochrome c oxidase subunit II</fullName>
    </submittedName>
</protein>
<dbReference type="EMBL" id="JAGQDE010000012">
    <property type="protein sequence ID" value="MBQ0960198.1"/>
    <property type="molecule type" value="Genomic_DNA"/>
</dbReference>
<keyword evidence="5 10" id="KW-0812">Transmembrane</keyword>
<dbReference type="InterPro" id="IPR036257">
    <property type="entry name" value="Cyt_c_oxidase_su2_TM_sf"/>
</dbReference>
<dbReference type="GO" id="GO:0004129">
    <property type="term" value="F:cytochrome-c oxidase activity"/>
    <property type="evidence" value="ECO:0007669"/>
    <property type="project" value="UniProtKB-EC"/>
</dbReference>
<dbReference type="RefSeq" id="WP_210802863.1">
    <property type="nucleotide sequence ID" value="NZ_JAGQDE010000012.1"/>
</dbReference>
<dbReference type="Gene3D" id="2.60.40.420">
    <property type="entry name" value="Cupredoxins - blue copper proteins"/>
    <property type="match status" value="1"/>
</dbReference>
<evidence type="ECO:0000256" key="8">
    <source>
        <dbReference type="ARBA" id="ARBA00023136"/>
    </source>
</evidence>
<comment type="catalytic activity">
    <reaction evidence="9">
        <text>4 Fe(II)-[cytochrome c] + O2 + 8 H(+)(in) = 4 Fe(III)-[cytochrome c] + 2 H2O + 4 H(+)(out)</text>
        <dbReference type="Rhea" id="RHEA:11436"/>
        <dbReference type="Rhea" id="RHEA-COMP:10350"/>
        <dbReference type="Rhea" id="RHEA-COMP:14399"/>
        <dbReference type="ChEBI" id="CHEBI:15377"/>
        <dbReference type="ChEBI" id="CHEBI:15378"/>
        <dbReference type="ChEBI" id="CHEBI:15379"/>
        <dbReference type="ChEBI" id="CHEBI:29033"/>
        <dbReference type="ChEBI" id="CHEBI:29034"/>
        <dbReference type="EC" id="7.1.1.9"/>
    </reaction>
</comment>
<comment type="caution">
    <text evidence="12">The sequence shown here is derived from an EMBL/GenBank/DDBJ whole genome shotgun (WGS) entry which is preliminary data.</text>
</comment>
<keyword evidence="4" id="KW-0813">Transport</keyword>
<organism evidence="12 13">
    <name type="scientific">Ideonella aquatica</name>
    <dbReference type="NCBI Taxonomy" id="2824119"/>
    <lineage>
        <taxon>Bacteria</taxon>
        <taxon>Pseudomonadati</taxon>
        <taxon>Pseudomonadota</taxon>
        <taxon>Betaproteobacteria</taxon>
        <taxon>Burkholderiales</taxon>
        <taxon>Sphaerotilaceae</taxon>
        <taxon>Ideonella</taxon>
    </lineage>
</organism>
<evidence type="ECO:0000256" key="5">
    <source>
        <dbReference type="ARBA" id="ARBA00022692"/>
    </source>
</evidence>
<reference evidence="12" key="1">
    <citation type="submission" date="2021-04" db="EMBL/GenBank/DDBJ databases">
        <title>The genome sequence of Ideonella sp. 4Y11.</title>
        <authorList>
            <person name="Liu Y."/>
        </authorList>
    </citation>
    <scope>NUCLEOTIDE SEQUENCE</scope>
    <source>
        <strain evidence="12">4Y11</strain>
    </source>
</reference>